<dbReference type="PATRIC" id="fig|360102.15.peg.2148"/>
<dbReference type="HOGENOM" id="CLU_126902_1_0_6"/>
<dbReference type="Pfam" id="PF08786">
    <property type="entry name" value="DcrB"/>
    <property type="match status" value="1"/>
</dbReference>
<dbReference type="Proteomes" id="UP000001971">
    <property type="component" value="Chromosome"/>
</dbReference>
<dbReference type="InterPro" id="IPR016123">
    <property type="entry name" value="Mog1/PsbP_a/b/a-sand"/>
</dbReference>
<sequence length="152" mass="17385" precursor="true">MPENNINTYCIQEGTLECPEGFTDRTVNLFMKGKPGAAFALNIARDVPEAHEVLSDYVQRQIGILKDNLKKYEVKKHQQIDVGAQHIPGEYVEATYMAETRRVWQRQVAIQVGDHMMIFTATNASPFNPQQQATWEQWIHSFAPWAREAGHV</sequence>
<evidence type="ECO:0008006" key="3">
    <source>
        <dbReference type="Google" id="ProtNLM"/>
    </source>
</evidence>
<gene>
    <name evidence="1" type="ordered locus">YPA_3410</name>
</gene>
<accession>A0A0E1NQK0</accession>
<dbReference type="Gene3D" id="3.40.1000.10">
    <property type="entry name" value="Mog1/PsbP, alpha/beta/alpha sandwich"/>
    <property type="match status" value="1"/>
</dbReference>
<protein>
    <recommendedName>
        <fullName evidence="3">DUF1795 domain-containing protein</fullName>
    </recommendedName>
</protein>
<dbReference type="InterPro" id="IPR014894">
    <property type="entry name" value="DcrB/EagT6"/>
</dbReference>
<organism evidence="1 2">
    <name type="scientific">Yersinia pestis bv. Antiqua (strain Antiqua)</name>
    <dbReference type="NCBI Taxonomy" id="360102"/>
    <lineage>
        <taxon>Bacteria</taxon>
        <taxon>Pseudomonadati</taxon>
        <taxon>Pseudomonadota</taxon>
        <taxon>Gammaproteobacteria</taxon>
        <taxon>Enterobacterales</taxon>
        <taxon>Yersiniaceae</taxon>
        <taxon>Yersinia</taxon>
    </lineage>
</organism>
<proteinExistence type="predicted"/>
<dbReference type="EMBL" id="CP000308">
    <property type="protein sequence ID" value="ABG15372.1"/>
    <property type="molecule type" value="Genomic_DNA"/>
</dbReference>
<dbReference type="KEGG" id="ypa:YPA_3410"/>
<dbReference type="GeneID" id="57975032"/>
<evidence type="ECO:0000313" key="2">
    <source>
        <dbReference type="Proteomes" id="UP000001971"/>
    </source>
</evidence>
<dbReference type="AlphaFoldDB" id="A0A0E1NQK0"/>
<name>A0A0E1NQK0_YERPA</name>
<dbReference type="RefSeq" id="WP_002213383.1">
    <property type="nucleotide sequence ID" value="NC_008150.1"/>
</dbReference>
<reference evidence="1 2" key="1">
    <citation type="journal article" date="2006" name="J. Bacteriol.">
        <title>Complete genome sequence of Yersinia pestis strains Antiqua and Nepal516: evidence of gene reduction in an emerging pathogen.</title>
        <authorList>
            <person name="Chain P.S."/>
            <person name="Hu P."/>
            <person name="Malfatti S.A."/>
            <person name="Radnedge L."/>
            <person name="Larimer F."/>
            <person name="Vergez L.M."/>
            <person name="Worsham P."/>
            <person name="Chu M.C."/>
            <person name="Andersen G.L."/>
        </authorList>
    </citation>
    <scope>NUCLEOTIDE SEQUENCE [LARGE SCALE GENOMIC DNA]</scope>
    <source>
        <strain evidence="1 2">Antiqua</strain>
    </source>
</reference>
<evidence type="ECO:0000313" key="1">
    <source>
        <dbReference type="EMBL" id="ABG15372.1"/>
    </source>
</evidence>
<dbReference type="SUPFAM" id="SSF55724">
    <property type="entry name" value="Mog1p/PsbP-like"/>
    <property type="match status" value="1"/>
</dbReference>